<dbReference type="GeneID" id="78371479"/>
<dbReference type="EMBL" id="JXUW01000001">
    <property type="protein sequence ID" value="KJE78131.1"/>
    <property type="molecule type" value="Genomic_DNA"/>
</dbReference>
<comment type="caution">
    <text evidence="1">The sequence shown here is derived from an EMBL/GenBank/DDBJ whole genome shotgun (WGS) entry which is preliminary data.</text>
</comment>
<dbReference type="InterPro" id="IPR029058">
    <property type="entry name" value="AB_hydrolase_fold"/>
</dbReference>
<reference evidence="1 2" key="1">
    <citation type="submission" date="2015-01" db="EMBL/GenBank/DDBJ databases">
        <title>Draft genome of the acidophilic iron oxidizer Ferrimicrobium acidiphilum strain T23.</title>
        <authorList>
            <person name="Poehlein A."/>
            <person name="Eisen S."/>
            <person name="Schloemann M."/>
            <person name="Johnson B.D."/>
            <person name="Daniel R."/>
            <person name="Muehling M."/>
        </authorList>
    </citation>
    <scope>NUCLEOTIDE SEQUENCE [LARGE SCALE GENOMIC DNA]</scope>
    <source>
        <strain evidence="1 2">T23</strain>
    </source>
</reference>
<dbReference type="Gene3D" id="3.40.50.1820">
    <property type="entry name" value="alpha/beta hydrolase"/>
    <property type="match status" value="1"/>
</dbReference>
<gene>
    <name evidence="1" type="ORF">FEAC_01230</name>
</gene>
<evidence type="ECO:0008006" key="3">
    <source>
        <dbReference type="Google" id="ProtNLM"/>
    </source>
</evidence>
<keyword evidence="2" id="KW-1185">Reference proteome</keyword>
<dbReference type="RefSeq" id="WP_081900904.1">
    <property type="nucleotide sequence ID" value="NZ_JQKF01000001.1"/>
</dbReference>
<evidence type="ECO:0000313" key="2">
    <source>
        <dbReference type="Proteomes" id="UP000032336"/>
    </source>
</evidence>
<organism evidence="1 2">
    <name type="scientific">Ferrimicrobium acidiphilum DSM 19497</name>
    <dbReference type="NCBI Taxonomy" id="1121877"/>
    <lineage>
        <taxon>Bacteria</taxon>
        <taxon>Bacillati</taxon>
        <taxon>Actinomycetota</taxon>
        <taxon>Acidimicrobiia</taxon>
        <taxon>Acidimicrobiales</taxon>
        <taxon>Acidimicrobiaceae</taxon>
        <taxon>Ferrimicrobium</taxon>
    </lineage>
</organism>
<proteinExistence type="predicted"/>
<dbReference type="STRING" id="1121877.FEAC_01230"/>
<dbReference type="AlphaFoldDB" id="A0A0D8FY94"/>
<evidence type="ECO:0000313" key="1">
    <source>
        <dbReference type="EMBL" id="KJE78131.1"/>
    </source>
</evidence>
<sequence>MPVDQLWCEPAGLQLFIATVKESATPGRPTILYCPGIADTGLGGSGNRVLQEAAERLSFYCHTEVVGVNPHGIGESDGTLGPTTLMSDLKTVIAFLAPRPLVLIGFGLVGYAMLACGNVDPVVGLVTVDPLVDQLNADEIVSTGVRIDPSSPFPAPGYPLPAPSELARWMLVTPGDRSREDNLDIDGLIQRYHPEVHRVYATSSRLQNDPRPYALILGWLERELWPTPTTIS</sequence>
<dbReference type="Proteomes" id="UP000032336">
    <property type="component" value="Unassembled WGS sequence"/>
</dbReference>
<dbReference type="SUPFAM" id="SSF53474">
    <property type="entry name" value="alpha/beta-Hydrolases"/>
    <property type="match status" value="1"/>
</dbReference>
<protein>
    <recommendedName>
        <fullName evidence="3">Alpha/beta hydrolase family protein</fullName>
    </recommendedName>
</protein>
<name>A0A0D8FY94_9ACTN</name>
<accession>A0A0D8FY94</accession>